<protein>
    <submittedName>
        <fullName evidence="1">Uncharacterized protein</fullName>
    </submittedName>
</protein>
<geneLocation type="plasmid" evidence="1">
    <name>pBSI138_vf_res</name>
</geneLocation>
<proteinExistence type="predicted"/>
<organism evidence="1">
    <name type="scientific">Klebsiella pneumoniae</name>
    <dbReference type="NCBI Taxonomy" id="573"/>
    <lineage>
        <taxon>Bacteria</taxon>
        <taxon>Pseudomonadati</taxon>
        <taxon>Pseudomonadota</taxon>
        <taxon>Gammaproteobacteria</taxon>
        <taxon>Enterobacterales</taxon>
        <taxon>Enterobacteriaceae</taxon>
        <taxon>Klebsiella/Raoultella group</taxon>
        <taxon>Klebsiella</taxon>
        <taxon>Klebsiella pneumoniae complex</taxon>
    </lineage>
</organism>
<sequence>MIITSMRPPLALRQMVLVKDKLPKYLLMPKVSLLRHYVLGSSPQNAAAPPMKHWSTHEPELTWSYFFLAPPWLFVKLTGLYSGSRKPPEQSVVSLTSLPVD</sequence>
<gene>
    <name evidence="1" type="ORF">HGCKNKHA_04945</name>
</gene>
<name>A0A8A6WLG4_KLEPN</name>
<keyword evidence="1" id="KW-0614">Plasmid</keyword>
<accession>A0A8A6WLG4</accession>
<dbReference type="AlphaFoldDB" id="A0A8A6WLG4"/>
<evidence type="ECO:0000313" key="1">
    <source>
        <dbReference type="EMBL" id="QTK28696.1"/>
    </source>
</evidence>
<dbReference type="EMBL" id="MT269851">
    <property type="protein sequence ID" value="QTK28696.1"/>
    <property type="molecule type" value="Genomic_DNA"/>
</dbReference>
<reference evidence="1" key="1">
    <citation type="submission" date="2020-03" db="EMBL/GenBank/DDBJ databases">
        <title>Integrating genomics with epidemiology reveals associations of carbapenem resistance with outcomes of bloodstream infections caused by Enterobacteriaceae in China.</title>
        <authorList>
            <person name="Yang Y."/>
            <person name="Yang Y."/>
            <person name="Tian G."/>
        </authorList>
    </citation>
    <scope>NUCLEOTIDE SEQUENCE</scope>
    <source>
        <strain evidence="1">BSI138</strain>
        <plasmid evidence="1">pBSI138_vf_res</plasmid>
    </source>
</reference>